<gene>
    <name evidence="1" type="ORF">S06H3_02890</name>
</gene>
<dbReference type="EMBL" id="BARV01000891">
    <property type="protein sequence ID" value="GAH90350.1"/>
    <property type="molecule type" value="Genomic_DNA"/>
</dbReference>
<protein>
    <submittedName>
        <fullName evidence="1">Uncharacterized protein</fullName>
    </submittedName>
</protein>
<proteinExistence type="predicted"/>
<sequence>MWDFLSCSNPAEAQLEELIGTQNRTFVTVEALIREVLSRLIGGEELPFYRFVKFIEFADDGTLNRHAVEHGTSIAFGTKQNALRLILYLDFAHFVLGKLRE</sequence>
<name>X1K9N9_9ZZZZ</name>
<reference evidence="1" key="1">
    <citation type="journal article" date="2014" name="Front. Microbiol.">
        <title>High frequency of phylogenetically diverse reductive dehalogenase-homologous genes in deep subseafloor sedimentary metagenomes.</title>
        <authorList>
            <person name="Kawai M."/>
            <person name="Futagami T."/>
            <person name="Toyoda A."/>
            <person name="Takaki Y."/>
            <person name="Nishi S."/>
            <person name="Hori S."/>
            <person name="Arai W."/>
            <person name="Tsubouchi T."/>
            <person name="Morono Y."/>
            <person name="Uchiyama I."/>
            <person name="Ito T."/>
            <person name="Fujiyama A."/>
            <person name="Inagaki F."/>
            <person name="Takami H."/>
        </authorList>
    </citation>
    <scope>NUCLEOTIDE SEQUENCE</scope>
    <source>
        <strain evidence="1">Expedition CK06-06</strain>
    </source>
</reference>
<dbReference type="AlphaFoldDB" id="X1K9N9"/>
<organism evidence="1">
    <name type="scientific">marine sediment metagenome</name>
    <dbReference type="NCBI Taxonomy" id="412755"/>
    <lineage>
        <taxon>unclassified sequences</taxon>
        <taxon>metagenomes</taxon>
        <taxon>ecological metagenomes</taxon>
    </lineage>
</organism>
<accession>X1K9N9</accession>
<comment type="caution">
    <text evidence="1">The sequence shown here is derived from an EMBL/GenBank/DDBJ whole genome shotgun (WGS) entry which is preliminary data.</text>
</comment>
<evidence type="ECO:0000313" key="1">
    <source>
        <dbReference type="EMBL" id="GAH90350.1"/>
    </source>
</evidence>